<dbReference type="EMBL" id="CM024812">
    <property type="protein sequence ID" value="KAG8004517.1"/>
    <property type="molecule type" value="Genomic_DNA"/>
</dbReference>
<reference evidence="1" key="1">
    <citation type="submission" date="2020-04" db="EMBL/GenBank/DDBJ databases">
        <title>A chromosome-scale assembly and high-density genetic map of the yellow drum (Nibea albiflora) genome.</title>
        <authorList>
            <person name="Xu D."/>
            <person name="Zhang W."/>
            <person name="Chen R."/>
            <person name="Tan P."/>
            <person name="Wang L."/>
            <person name="Song H."/>
            <person name="Tian L."/>
            <person name="Zhu Q."/>
            <person name="Wang B."/>
        </authorList>
    </citation>
    <scope>NUCLEOTIDE SEQUENCE</scope>
    <source>
        <strain evidence="1">ZJHYS-2018</strain>
    </source>
</reference>
<name>A0ACB7EQU4_NIBAL</name>
<proteinExistence type="predicted"/>
<evidence type="ECO:0000313" key="2">
    <source>
        <dbReference type="Proteomes" id="UP000805704"/>
    </source>
</evidence>
<gene>
    <name evidence="1" type="primary">ETV5</name>
    <name evidence="1" type="ORF">GBF38_008778</name>
</gene>
<sequence length="703" mass="80755">MLVWLPNVVESCLQIFFYEDRNFQGRCFECSNDCPELSSHFSHCNSIRVEGGAWVLYERPQYMGYQYVLMKGEYPNYQSWNGFSDTIRSCRLIGHPSSRHRIRIYERPDFNGRMIEFSEDMPSLVDRWRFRDVYSAHVQEGTWVFYEYPNYKGRQYLLEKGEFRRHAEWGALHSSGEDSSCNMDGFYDQQVPFIVPESKCHIEEVERCLSDRKRKFMDTELAQDTEELFQDLSQLQEIWIAEAQVPDDEQFVPDFQSNNLMLHGLPVSKVKREPSPTKDLSPCRRPHADMCLYSYSACDNKPAGLKALPPSTPVQCASAHPAGPPPVQRQLQPPAPQLTNSCPPSHIPALSPSHHHNLAQANQSQQFALPRPPISRPGASFSTEHRFQRQLSEPSLVNAPYQPSSRDGRPLYQRHLSEPLVPHGPRGFKQELLDPRYPEPGPPAPGLTRPQTAFNHVTIKQEPRDFGFDSGVFGVCYVYEAQLEFNIFMTTCFLPEVQTCQSSSFGKSPVLFQSNNVGFPHDREPHLYYDDTCVVPERLEAGKVKQEGLPYQRRGSLQLWQFLLTLLDNPANGHLIVWTGRNMEFKLIDPEEVARLWGIQKNRPAMNYDKLSRSLRYYYEKGIMQKVAGERYVYKFVCNPEALFSMAFPDNQRPSLKADPDAILPPSEEEGLPLPSYEEEGPYLAEGGEQCMQGLTFPDSYPY</sequence>
<keyword evidence="2" id="KW-1185">Reference proteome</keyword>
<protein>
    <submittedName>
        <fullName evidence="1">ETS translocation variant 5</fullName>
    </submittedName>
</protein>
<dbReference type="Proteomes" id="UP000805704">
    <property type="component" value="Chromosome 24"/>
</dbReference>
<organism evidence="1 2">
    <name type="scientific">Nibea albiflora</name>
    <name type="common">Yellow drum</name>
    <name type="synonym">Corvina albiflora</name>
    <dbReference type="NCBI Taxonomy" id="240163"/>
    <lineage>
        <taxon>Eukaryota</taxon>
        <taxon>Metazoa</taxon>
        <taxon>Chordata</taxon>
        <taxon>Craniata</taxon>
        <taxon>Vertebrata</taxon>
        <taxon>Euteleostomi</taxon>
        <taxon>Actinopterygii</taxon>
        <taxon>Neopterygii</taxon>
        <taxon>Teleostei</taxon>
        <taxon>Neoteleostei</taxon>
        <taxon>Acanthomorphata</taxon>
        <taxon>Eupercaria</taxon>
        <taxon>Sciaenidae</taxon>
        <taxon>Nibea</taxon>
    </lineage>
</organism>
<comment type="caution">
    <text evidence="1">The sequence shown here is derived from an EMBL/GenBank/DDBJ whole genome shotgun (WGS) entry which is preliminary data.</text>
</comment>
<evidence type="ECO:0000313" key="1">
    <source>
        <dbReference type="EMBL" id="KAG8004517.1"/>
    </source>
</evidence>
<accession>A0ACB7EQU4</accession>